<dbReference type="InterPro" id="IPR051554">
    <property type="entry name" value="Acetyltransferase_Eis"/>
</dbReference>
<proteinExistence type="predicted"/>
<organism evidence="2">
    <name type="scientific">uncultured Nocardioidaceae bacterium</name>
    <dbReference type="NCBI Taxonomy" id="253824"/>
    <lineage>
        <taxon>Bacteria</taxon>
        <taxon>Bacillati</taxon>
        <taxon>Actinomycetota</taxon>
        <taxon>Actinomycetes</taxon>
        <taxon>Propionibacteriales</taxon>
        <taxon>Nocardioidaceae</taxon>
        <taxon>environmental samples</taxon>
    </lineage>
</organism>
<dbReference type="Gene3D" id="3.40.630.30">
    <property type="match status" value="2"/>
</dbReference>
<evidence type="ECO:0000259" key="1">
    <source>
        <dbReference type="PROSITE" id="PS51186"/>
    </source>
</evidence>
<dbReference type="PANTHER" id="PTHR37817:SF1">
    <property type="entry name" value="N-ACETYLTRANSFERASE EIS"/>
    <property type="match status" value="1"/>
</dbReference>
<dbReference type="SUPFAM" id="SSF55718">
    <property type="entry name" value="SCP-like"/>
    <property type="match status" value="1"/>
</dbReference>
<dbReference type="PANTHER" id="PTHR37817">
    <property type="entry name" value="N-ACETYLTRANSFERASE EIS"/>
    <property type="match status" value="1"/>
</dbReference>
<reference evidence="2" key="1">
    <citation type="submission" date="2020-02" db="EMBL/GenBank/DDBJ databases">
        <authorList>
            <person name="Meier V. D."/>
        </authorList>
    </citation>
    <scope>NUCLEOTIDE SEQUENCE</scope>
    <source>
        <strain evidence="2">AVDCRST_MAG72</strain>
    </source>
</reference>
<dbReference type="AlphaFoldDB" id="A0A6J4MDJ1"/>
<dbReference type="InterPro" id="IPR025559">
    <property type="entry name" value="Eis_dom"/>
</dbReference>
<feature type="domain" description="N-acetyltransferase" evidence="1">
    <location>
        <begin position="1"/>
        <end position="144"/>
    </location>
</feature>
<dbReference type="Pfam" id="PF13530">
    <property type="entry name" value="SCP2_2"/>
    <property type="match status" value="1"/>
</dbReference>
<dbReference type="Pfam" id="PF13527">
    <property type="entry name" value="Acetyltransf_9"/>
    <property type="match status" value="1"/>
</dbReference>
<dbReference type="Pfam" id="PF17668">
    <property type="entry name" value="Acetyltransf_17"/>
    <property type="match status" value="1"/>
</dbReference>
<dbReference type="InterPro" id="IPR016181">
    <property type="entry name" value="Acyl_CoA_acyltransferase"/>
</dbReference>
<gene>
    <name evidence="2" type="ORF">AVDCRST_MAG72-1757</name>
</gene>
<protein>
    <recommendedName>
        <fullName evidence="1">N-acetyltransferase domain-containing protein</fullName>
    </recommendedName>
</protein>
<name>A0A6J4MDJ1_9ACTN</name>
<evidence type="ECO:0000313" key="2">
    <source>
        <dbReference type="EMBL" id="CAA9355392.1"/>
    </source>
</evidence>
<dbReference type="InterPro" id="IPR036527">
    <property type="entry name" value="SCP2_sterol-bd_dom_sf"/>
</dbReference>
<accession>A0A6J4MDJ1</accession>
<dbReference type="SUPFAM" id="SSF55729">
    <property type="entry name" value="Acyl-CoA N-acyltransferases (Nat)"/>
    <property type="match status" value="1"/>
</dbReference>
<dbReference type="PROSITE" id="PS51186">
    <property type="entry name" value="GNAT"/>
    <property type="match status" value="1"/>
</dbReference>
<dbReference type="GO" id="GO:0034069">
    <property type="term" value="F:aminoglycoside N-acetyltransferase activity"/>
    <property type="evidence" value="ECO:0007669"/>
    <property type="project" value="TreeGrafter"/>
</dbReference>
<dbReference type="InterPro" id="IPR041380">
    <property type="entry name" value="Acetyltransf_17"/>
</dbReference>
<dbReference type="InterPro" id="IPR000182">
    <property type="entry name" value="GNAT_dom"/>
</dbReference>
<dbReference type="Gene3D" id="3.30.1050.10">
    <property type="entry name" value="SCP2 sterol-binding domain"/>
    <property type="match status" value="1"/>
</dbReference>
<dbReference type="EMBL" id="CADCUJ010000078">
    <property type="protein sequence ID" value="CAA9355392.1"/>
    <property type="molecule type" value="Genomic_DNA"/>
</dbReference>
<sequence length="394" mass="42488">MRPLDTADVEASRRLGWEAFGFPSTPVDEAPESFPPGMRLFGAFDSHGVLAARMADRDYDSYFGGSTVPTCGIAGVTTAAEHRGVGLLTPLFRETLRAARTRGAAISTLFPTAPRIYRRFGYEIVGDYVSVEVPTASLAAVPAEGRLRVRRAGPADYDEVRRVYAEWAVAQNGPLTRSGASFTATADDFIGSFSGVTLAVDEQDHVHGYASWSRGRGYGETARIDVADLIATSMEAWRALVAVLGSFASVATTTRLDTSGPDLLRLLLPSASWQVVDDSPYMLRLLDLPLAFGGRGFAPGIEAQLRFELRDEFLDELSGSWLLEISGGTARCSRSDVPDGVGPVFEGRGLSLMYAGAQSAANLRMAGLMGGEATDDRSWDNAFGGRQFHIRDYF</sequence>
<dbReference type="GO" id="GO:0030649">
    <property type="term" value="P:aminoglycoside antibiotic catabolic process"/>
    <property type="evidence" value="ECO:0007669"/>
    <property type="project" value="TreeGrafter"/>
</dbReference>